<accession>A0A162AZ21</accession>
<sequence length="115" mass="11505">MLKQKLKHTLLVSTTLLAMQMAPQTLASDNASNASHHASQGSKYSALTIGDSAVAGAQVSTAVVAIPLAISGGLTMSAGSASVSVAESMMDASSNKPLPICEEVVIAGPPPSESL</sequence>
<feature type="signal peptide" evidence="1">
    <location>
        <begin position="1"/>
        <end position="27"/>
    </location>
</feature>
<dbReference type="PATRIC" id="fig|1365257.3.peg.3501"/>
<organism evidence="2 3">
    <name type="scientific">Pseudoalteromonas luteoviolacea S4060-1</name>
    <dbReference type="NCBI Taxonomy" id="1365257"/>
    <lineage>
        <taxon>Bacteria</taxon>
        <taxon>Pseudomonadati</taxon>
        <taxon>Pseudomonadota</taxon>
        <taxon>Gammaproteobacteria</taxon>
        <taxon>Alteromonadales</taxon>
        <taxon>Pseudoalteromonadaceae</taxon>
        <taxon>Pseudoalteromonas</taxon>
    </lineage>
</organism>
<name>A0A162AZ21_9GAMM</name>
<dbReference type="RefSeq" id="WP_063381938.1">
    <property type="nucleotide sequence ID" value="NZ_AUXX01000031.1"/>
</dbReference>
<comment type="caution">
    <text evidence="2">The sequence shown here is derived from an EMBL/GenBank/DDBJ whole genome shotgun (WGS) entry which is preliminary data.</text>
</comment>
<gene>
    <name evidence="2" type="ORF">N478_23415</name>
</gene>
<proteinExistence type="predicted"/>
<evidence type="ECO:0000313" key="2">
    <source>
        <dbReference type="EMBL" id="KZN63900.1"/>
    </source>
</evidence>
<dbReference type="AlphaFoldDB" id="A0A162AZ21"/>
<reference evidence="2 3" key="1">
    <citation type="submission" date="2013-07" db="EMBL/GenBank/DDBJ databases">
        <title>Comparative Genomic and Metabolomic Analysis of Twelve Strains of Pseudoalteromonas luteoviolacea.</title>
        <authorList>
            <person name="Vynne N.G."/>
            <person name="Mansson M."/>
            <person name="Gram L."/>
        </authorList>
    </citation>
    <scope>NUCLEOTIDE SEQUENCE [LARGE SCALE GENOMIC DNA]</scope>
    <source>
        <strain evidence="2 3">S4060-1</strain>
    </source>
</reference>
<evidence type="ECO:0000256" key="1">
    <source>
        <dbReference type="SAM" id="SignalP"/>
    </source>
</evidence>
<dbReference type="Proteomes" id="UP000076661">
    <property type="component" value="Unassembled WGS sequence"/>
</dbReference>
<evidence type="ECO:0000313" key="3">
    <source>
        <dbReference type="Proteomes" id="UP000076661"/>
    </source>
</evidence>
<dbReference type="EMBL" id="AUXX01000031">
    <property type="protein sequence ID" value="KZN63900.1"/>
    <property type="molecule type" value="Genomic_DNA"/>
</dbReference>
<keyword evidence="1" id="KW-0732">Signal</keyword>
<feature type="chain" id="PRO_5007831539" evidence="1">
    <location>
        <begin position="28"/>
        <end position="115"/>
    </location>
</feature>
<protein>
    <submittedName>
        <fullName evidence="2">Uncharacterized protein</fullName>
    </submittedName>
</protein>